<sequence>MAPLTFILISGAVSGLALGFFLKAVEYSFGDLVYTLLLNVDFIPVINQVVWPEWMEFLFHLIVSFFIAAGYFLLLKRWDHPVLLAFLVTIPAVFLYFPLSVLARKTVPAVDDLSAIAWWTAGHLLYAALLGLCGKKMKRKA</sequence>
<reference evidence="2" key="3">
    <citation type="submission" date="2017-03" db="EMBL/GenBank/DDBJ databases">
        <authorList>
            <person name="Dastager S.G."/>
            <person name="Neurgaonkar P.S."/>
            <person name="Dharne M.S."/>
        </authorList>
    </citation>
    <scope>NUCLEOTIDE SEQUENCE</scope>
    <source>
        <strain evidence="2">DSM 25145</strain>
    </source>
</reference>
<keyword evidence="1" id="KW-0812">Transmembrane</keyword>
<accession>A0A1N6U5D9</accession>
<dbReference type="STRING" id="1017273.SAMN05443094_103168"/>
<dbReference type="Proteomes" id="UP000186385">
    <property type="component" value="Unassembled WGS sequence"/>
</dbReference>
<dbReference type="EMBL" id="MWSK01000003">
    <property type="protein sequence ID" value="OXS78436.1"/>
    <property type="molecule type" value="Genomic_DNA"/>
</dbReference>
<dbReference type="Proteomes" id="UP000215545">
    <property type="component" value="Unassembled WGS sequence"/>
</dbReference>
<feature type="transmembrane region" description="Helical" evidence="1">
    <location>
        <begin position="32"/>
        <end position="51"/>
    </location>
</feature>
<keyword evidence="5" id="KW-1185">Reference proteome</keyword>
<evidence type="ECO:0000313" key="5">
    <source>
        <dbReference type="Proteomes" id="UP000215545"/>
    </source>
</evidence>
<feature type="transmembrane region" description="Helical" evidence="1">
    <location>
        <begin position="57"/>
        <end position="75"/>
    </location>
</feature>
<feature type="transmembrane region" description="Helical" evidence="1">
    <location>
        <begin position="6"/>
        <end position="25"/>
    </location>
</feature>
<proteinExistence type="predicted"/>
<feature type="transmembrane region" description="Helical" evidence="1">
    <location>
        <begin position="115"/>
        <end position="133"/>
    </location>
</feature>
<organism evidence="3 4">
    <name type="scientific">Domibacillus enclensis</name>
    <dbReference type="NCBI Taxonomy" id="1017273"/>
    <lineage>
        <taxon>Bacteria</taxon>
        <taxon>Bacillati</taxon>
        <taxon>Bacillota</taxon>
        <taxon>Bacilli</taxon>
        <taxon>Bacillales</taxon>
        <taxon>Bacillaceae</taxon>
        <taxon>Domibacillus</taxon>
    </lineage>
</organism>
<dbReference type="AlphaFoldDB" id="A0A1N6U5D9"/>
<evidence type="ECO:0000256" key="1">
    <source>
        <dbReference type="SAM" id="Phobius"/>
    </source>
</evidence>
<name>A0A1N6U5D9_9BACI</name>
<feature type="transmembrane region" description="Helical" evidence="1">
    <location>
        <begin position="82"/>
        <end position="103"/>
    </location>
</feature>
<protein>
    <submittedName>
        <fullName evidence="3">Uncharacterized protein</fullName>
    </submittedName>
</protein>
<gene>
    <name evidence="2" type="ORF">B1B05_07455</name>
    <name evidence="3" type="ORF">SAMN05443094_103168</name>
</gene>
<keyword evidence="1" id="KW-0472">Membrane</keyword>
<dbReference type="OrthoDB" id="1443299at2"/>
<keyword evidence="1" id="KW-1133">Transmembrane helix</keyword>
<dbReference type="RefSeq" id="WP_045851482.1">
    <property type="nucleotide sequence ID" value="NZ_FTLX01000003.1"/>
</dbReference>
<evidence type="ECO:0000313" key="2">
    <source>
        <dbReference type="EMBL" id="OXS78436.1"/>
    </source>
</evidence>
<dbReference type="EMBL" id="FTLX01000003">
    <property type="protein sequence ID" value="SIQ60747.1"/>
    <property type="molecule type" value="Genomic_DNA"/>
</dbReference>
<reference evidence="3 4" key="1">
    <citation type="submission" date="2017-01" db="EMBL/GenBank/DDBJ databases">
        <authorList>
            <person name="Mah S.A."/>
            <person name="Swanson W.J."/>
            <person name="Moy G.W."/>
            <person name="Vacquier V.D."/>
        </authorList>
    </citation>
    <scope>NUCLEOTIDE SEQUENCE [LARGE SCALE GENOMIC DNA]</scope>
    <source>
        <strain evidence="3 4">NIO-1016</strain>
    </source>
</reference>
<evidence type="ECO:0000313" key="3">
    <source>
        <dbReference type="EMBL" id="SIQ60747.1"/>
    </source>
</evidence>
<evidence type="ECO:0000313" key="4">
    <source>
        <dbReference type="Proteomes" id="UP000186385"/>
    </source>
</evidence>
<reference evidence="5" key="2">
    <citation type="submission" date="2017-03" db="EMBL/GenBank/DDBJ databases">
        <title>Bacillus sp. V-88(T) DSM27956, whole genome shotgun sequencing project.</title>
        <authorList>
            <person name="Dastager S.G."/>
            <person name="Neurgaonkar P.S."/>
            <person name="Dharne M.S."/>
        </authorList>
    </citation>
    <scope>NUCLEOTIDE SEQUENCE [LARGE SCALE GENOMIC DNA]</scope>
    <source>
        <strain evidence="5">DSM 25145</strain>
    </source>
</reference>